<reference evidence="4" key="1">
    <citation type="submission" date="2016-10" db="EMBL/GenBank/DDBJ databases">
        <authorList>
            <person name="Varghese N."/>
            <person name="Submissions S."/>
        </authorList>
    </citation>
    <scope>NUCLEOTIDE SEQUENCE [LARGE SCALE GENOMIC DNA]</scope>
    <source>
        <strain evidence="4">DSM 24729</strain>
    </source>
</reference>
<keyword evidence="4" id="KW-1185">Reference proteome</keyword>
<dbReference type="Proteomes" id="UP000182114">
    <property type="component" value="Unassembled WGS sequence"/>
</dbReference>
<protein>
    <recommendedName>
        <fullName evidence="2">DUF4350 domain-containing protein</fullName>
    </recommendedName>
</protein>
<dbReference type="RefSeq" id="WP_074538635.1">
    <property type="nucleotide sequence ID" value="NZ_FNBD01000007.1"/>
</dbReference>
<organism evidence="3 4">
    <name type="scientific">Cellulophaga baltica</name>
    <dbReference type="NCBI Taxonomy" id="76594"/>
    <lineage>
        <taxon>Bacteria</taxon>
        <taxon>Pseudomonadati</taxon>
        <taxon>Bacteroidota</taxon>
        <taxon>Flavobacteriia</taxon>
        <taxon>Flavobacteriales</taxon>
        <taxon>Flavobacteriaceae</taxon>
        <taxon>Cellulophaga</taxon>
    </lineage>
</organism>
<name>A0A1G7I7K4_9FLAO</name>
<gene>
    <name evidence="3" type="ORF">SAMN04487992_10791</name>
</gene>
<dbReference type="InterPro" id="IPR025646">
    <property type="entry name" value="DUF4350"/>
</dbReference>
<dbReference type="AlphaFoldDB" id="A0A1G7I7K4"/>
<proteinExistence type="predicted"/>
<evidence type="ECO:0000259" key="2">
    <source>
        <dbReference type="Pfam" id="PF14258"/>
    </source>
</evidence>
<feature type="transmembrane region" description="Helical" evidence="1">
    <location>
        <begin position="273"/>
        <end position="288"/>
    </location>
</feature>
<feature type="transmembrane region" description="Helical" evidence="1">
    <location>
        <begin position="7"/>
        <end position="26"/>
    </location>
</feature>
<dbReference type="Pfam" id="PF14258">
    <property type="entry name" value="DUF4350"/>
    <property type="match status" value="1"/>
</dbReference>
<keyword evidence="1" id="KW-0812">Transmembrane</keyword>
<keyword evidence="1" id="KW-1133">Transmembrane helix</keyword>
<feature type="domain" description="DUF4350" evidence="2">
    <location>
        <begin position="42"/>
        <end position="236"/>
    </location>
</feature>
<evidence type="ECO:0000313" key="4">
    <source>
        <dbReference type="Proteomes" id="UP000182114"/>
    </source>
</evidence>
<sequence length="407" mass="47303">MKIRKTNIVYIIIGILTFALILYLEYNKKEEINWFPSYVAQHKIPYGTKVFNDILEQKFTKTTPITVPPFQFLESKGTEEESTYLFINNSVSFQKVELEALLDWTAKGNTLFIASSNFEKELLDTLHLETKSLFGDEGLAHEFQHRLVNPQLNSKIKYQFKKSYSTMYFSQLDTLNTVVIGEVSNGSGSNSVFETYPNSVQQQFGAGKIILTAFPIAFTNYFILKDNNRNYTAGMLSYIDEEKPIYIDAYYKSGKKFYTSPMYIFLNTKELKWAYYMIIIGALVYVLFEGKRKQRAVPIVKPLQNQTLAFTRTIAEMYYEKGDRKAIAQHKISYFLEYIRSHFYLNTSEINEDFFENLAARTHHDPHEIKDLFLIFSSIKHKEFITDVGLIQLNTAIENFKAKAHGK</sequence>
<keyword evidence="1" id="KW-0472">Membrane</keyword>
<evidence type="ECO:0000256" key="1">
    <source>
        <dbReference type="SAM" id="Phobius"/>
    </source>
</evidence>
<dbReference type="EMBL" id="FNBD01000007">
    <property type="protein sequence ID" value="SDF08680.1"/>
    <property type="molecule type" value="Genomic_DNA"/>
</dbReference>
<accession>A0A1G7I7K4</accession>
<dbReference type="eggNOG" id="ENOG502Z8TX">
    <property type="taxonomic scope" value="Bacteria"/>
</dbReference>
<evidence type="ECO:0000313" key="3">
    <source>
        <dbReference type="EMBL" id="SDF08680.1"/>
    </source>
</evidence>